<organism evidence="2 3">
    <name type="scientific">Telmatocola sphagniphila</name>
    <dbReference type="NCBI Taxonomy" id="1123043"/>
    <lineage>
        <taxon>Bacteria</taxon>
        <taxon>Pseudomonadati</taxon>
        <taxon>Planctomycetota</taxon>
        <taxon>Planctomycetia</taxon>
        <taxon>Gemmatales</taxon>
        <taxon>Gemmataceae</taxon>
    </lineage>
</organism>
<reference evidence="2" key="1">
    <citation type="submission" date="2021-05" db="EMBL/GenBank/DDBJ databases">
        <title>Complete genome sequence of the cellulolytic planctomycete Telmatocola sphagniphila SP2T and characterization of the first cellulase from planctomycetes.</title>
        <authorList>
            <person name="Rakitin A.L."/>
            <person name="Beletsky A.V."/>
            <person name="Naumoff D.G."/>
            <person name="Kulichevskaya I.S."/>
            <person name="Mardanov A.V."/>
            <person name="Ravin N.V."/>
            <person name="Dedysh S.N."/>
        </authorList>
    </citation>
    <scope>NUCLEOTIDE SEQUENCE</scope>
    <source>
        <strain evidence="2">SP2T</strain>
    </source>
</reference>
<accession>A0A8E6EV31</accession>
<evidence type="ECO:0000256" key="1">
    <source>
        <dbReference type="SAM" id="MobiDB-lite"/>
    </source>
</evidence>
<feature type="region of interest" description="Disordered" evidence="1">
    <location>
        <begin position="160"/>
        <end position="180"/>
    </location>
</feature>
<dbReference type="Proteomes" id="UP000676194">
    <property type="component" value="Chromosome"/>
</dbReference>
<evidence type="ECO:0000313" key="2">
    <source>
        <dbReference type="EMBL" id="QVL32062.1"/>
    </source>
</evidence>
<sequence length="286" mass="32353">MKISDIETKGLSLVLATPKQVESLENELWITFPKGYLQYITKIGEGILGGHYIRIYPPWRIKSELTDWRNRIKKYWFWEKGKKILPQTRALECVILGDTLDGDEIVFHPAKPQTIFILPRNFEKIFAVEGGLFEAIDWLCTAGKLTKAFTEREIVPFDSRKQNSEGSMSAQKEADPPGESLSELIDAGKRWAKRNKAFKTCKEILKNIVGEQEETKVIYEAIGFQGDYPYSAGCYISVIEVIDSQTKLSLGFLTAHVNEGSYGSSFEANKANRKKLGRKLDPHAPG</sequence>
<keyword evidence="3" id="KW-1185">Reference proteome</keyword>
<dbReference type="RefSeq" id="WP_213496663.1">
    <property type="nucleotide sequence ID" value="NZ_CP074694.1"/>
</dbReference>
<name>A0A8E6EV31_9BACT</name>
<dbReference type="EMBL" id="CP074694">
    <property type="protein sequence ID" value="QVL32062.1"/>
    <property type="molecule type" value="Genomic_DNA"/>
</dbReference>
<dbReference type="KEGG" id="tsph:KIH39_25035"/>
<evidence type="ECO:0000313" key="3">
    <source>
        <dbReference type="Proteomes" id="UP000676194"/>
    </source>
</evidence>
<dbReference type="InterPro" id="IPR037883">
    <property type="entry name" value="Knr4/Smi1-like_sf"/>
</dbReference>
<dbReference type="SUPFAM" id="SSF160631">
    <property type="entry name" value="SMI1/KNR4-like"/>
    <property type="match status" value="1"/>
</dbReference>
<proteinExistence type="predicted"/>
<protein>
    <submittedName>
        <fullName evidence="2">SMI1/KNR4 family protein</fullName>
    </submittedName>
</protein>
<gene>
    <name evidence="2" type="ORF">KIH39_25035</name>
</gene>
<dbReference type="AlphaFoldDB" id="A0A8E6EV31"/>